<evidence type="ECO:0000259" key="1">
    <source>
        <dbReference type="Pfam" id="PF18925"/>
    </source>
</evidence>
<dbReference type="Pfam" id="PF18925">
    <property type="entry name" value="DUF5675"/>
    <property type="match status" value="1"/>
</dbReference>
<proteinExistence type="predicted"/>
<sequence length="144" mass="16045">MSEVKSLPRLTLITKSIPGVGTFGELFSNGEVICKTVEREWLSNRKNKSCVPPGVYRVKPNHSPRFGEGFVLENPDLGVTVKGPSQRTHCLIHVANFPEEVEGCIAPGTDFHSARWGVANSRYAFGRLMELLGGQEWELEIIRH</sequence>
<name>A0ABY5GI69_9GAMM</name>
<feature type="domain" description="DUF5675" evidence="1">
    <location>
        <begin position="21"/>
        <end position="132"/>
    </location>
</feature>
<dbReference type="InterPro" id="IPR043732">
    <property type="entry name" value="DUF5675"/>
</dbReference>
<protein>
    <submittedName>
        <fullName evidence="2">DUF5675 family protein</fullName>
    </submittedName>
</protein>
<evidence type="ECO:0000313" key="2">
    <source>
        <dbReference type="EMBL" id="UTV28985.1"/>
    </source>
</evidence>
<reference evidence="2" key="1">
    <citation type="submission" date="2022-07" db="EMBL/GenBank/DDBJ databases">
        <title>Genome sequencing of Photobacterium atrarenae GJH2-4.</title>
        <authorList>
            <person name="Park S.-J."/>
        </authorList>
    </citation>
    <scope>NUCLEOTIDE SEQUENCE</scope>
    <source>
        <strain evidence="2">GJH2-4</strain>
    </source>
</reference>
<accession>A0ABY5GI69</accession>
<keyword evidence="3" id="KW-1185">Reference proteome</keyword>
<gene>
    <name evidence="2" type="ORF">NNL38_07080</name>
</gene>
<dbReference type="RefSeq" id="WP_255390308.1">
    <property type="nucleotide sequence ID" value="NZ_CP101508.1"/>
</dbReference>
<evidence type="ECO:0000313" key="3">
    <source>
        <dbReference type="Proteomes" id="UP001057998"/>
    </source>
</evidence>
<dbReference type="Proteomes" id="UP001057998">
    <property type="component" value="Chromosome 1"/>
</dbReference>
<organism evidence="2 3">
    <name type="scientific">Photobacterium atrarenae</name>
    <dbReference type="NCBI Taxonomy" id="865757"/>
    <lineage>
        <taxon>Bacteria</taxon>
        <taxon>Pseudomonadati</taxon>
        <taxon>Pseudomonadota</taxon>
        <taxon>Gammaproteobacteria</taxon>
        <taxon>Vibrionales</taxon>
        <taxon>Vibrionaceae</taxon>
        <taxon>Photobacterium</taxon>
    </lineage>
</organism>
<dbReference type="EMBL" id="CP101508">
    <property type="protein sequence ID" value="UTV28985.1"/>
    <property type="molecule type" value="Genomic_DNA"/>
</dbReference>